<organism evidence="3 4">
    <name type="scientific">Chaetomium fimeti</name>
    <dbReference type="NCBI Taxonomy" id="1854472"/>
    <lineage>
        <taxon>Eukaryota</taxon>
        <taxon>Fungi</taxon>
        <taxon>Dikarya</taxon>
        <taxon>Ascomycota</taxon>
        <taxon>Pezizomycotina</taxon>
        <taxon>Sordariomycetes</taxon>
        <taxon>Sordariomycetidae</taxon>
        <taxon>Sordariales</taxon>
        <taxon>Chaetomiaceae</taxon>
        <taxon>Chaetomium</taxon>
    </lineage>
</organism>
<dbReference type="RefSeq" id="XP_062655634.1">
    <property type="nucleotide sequence ID" value="XM_062801344.1"/>
</dbReference>
<dbReference type="Proteomes" id="UP001278766">
    <property type="component" value="Unassembled WGS sequence"/>
</dbReference>
<protein>
    <submittedName>
        <fullName evidence="3">Uncharacterized protein</fullName>
    </submittedName>
</protein>
<evidence type="ECO:0000256" key="1">
    <source>
        <dbReference type="SAM" id="MobiDB-lite"/>
    </source>
</evidence>
<evidence type="ECO:0000256" key="2">
    <source>
        <dbReference type="SAM" id="Phobius"/>
    </source>
</evidence>
<feature type="transmembrane region" description="Helical" evidence="2">
    <location>
        <begin position="440"/>
        <end position="465"/>
    </location>
</feature>
<feature type="transmembrane region" description="Helical" evidence="2">
    <location>
        <begin position="66"/>
        <end position="87"/>
    </location>
</feature>
<keyword evidence="2" id="KW-0812">Transmembrane</keyword>
<gene>
    <name evidence="3" type="ORF">B0H64DRAFT_346694</name>
</gene>
<proteinExistence type="predicted"/>
<reference evidence="3" key="1">
    <citation type="journal article" date="2023" name="Mol. Phylogenet. Evol.">
        <title>Genome-scale phylogeny and comparative genomics of the fungal order Sordariales.</title>
        <authorList>
            <person name="Hensen N."/>
            <person name="Bonometti L."/>
            <person name="Westerberg I."/>
            <person name="Brannstrom I.O."/>
            <person name="Guillou S."/>
            <person name="Cros-Aarteil S."/>
            <person name="Calhoun S."/>
            <person name="Haridas S."/>
            <person name="Kuo A."/>
            <person name="Mondo S."/>
            <person name="Pangilinan J."/>
            <person name="Riley R."/>
            <person name="LaButti K."/>
            <person name="Andreopoulos B."/>
            <person name="Lipzen A."/>
            <person name="Chen C."/>
            <person name="Yan M."/>
            <person name="Daum C."/>
            <person name="Ng V."/>
            <person name="Clum A."/>
            <person name="Steindorff A."/>
            <person name="Ohm R.A."/>
            <person name="Martin F."/>
            <person name="Silar P."/>
            <person name="Natvig D.O."/>
            <person name="Lalanne C."/>
            <person name="Gautier V."/>
            <person name="Ament-Velasquez S.L."/>
            <person name="Kruys A."/>
            <person name="Hutchinson M.I."/>
            <person name="Powell A.J."/>
            <person name="Barry K."/>
            <person name="Miller A.N."/>
            <person name="Grigoriev I.V."/>
            <person name="Debuchy R."/>
            <person name="Gladieux P."/>
            <person name="Hiltunen Thoren M."/>
            <person name="Johannesson H."/>
        </authorList>
    </citation>
    <scope>NUCLEOTIDE SEQUENCE</scope>
    <source>
        <strain evidence="3">CBS 168.71</strain>
    </source>
</reference>
<feature type="transmembrane region" description="Helical" evidence="2">
    <location>
        <begin position="555"/>
        <end position="574"/>
    </location>
</feature>
<feature type="transmembrane region" description="Helical" evidence="2">
    <location>
        <begin position="580"/>
        <end position="597"/>
    </location>
</feature>
<evidence type="ECO:0000313" key="3">
    <source>
        <dbReference type="EMBL" id="KAK3292120.1"/>
    </source>
</evidence>
<accession>A0AAE0H8X7</accession>
<name>A0AAE0H8X7_9PEZI</name>
<reference evidence="3" key="2">
    <citation type="submission" date="2023-06" db="EMBL/GenBank/DDBJ databases">
        <authorList>
            <consortium name="Lawrence Berkeley National Laboratory"/>
            <person name="Haridas S."/>
            <person name="Hensen N."/>
            <person name="Bonometti L."/>
            <person name="Westerberg I."/>
            <person name="Brannstrom I.O."/>
            <person name="Guillou S."/>
            <person name="Cros-Aarteil S."/>
            <person name="Calhoun S."/>
            <person name="Kuo A."/>
            <person name="Mondo S."/>
            <person name="Pangilinan J."/>
            <person name="Riley R."/>
            <person name="Labutti K."/>
            <person name="Andreopoulos B."/>
            <person name="Lipzen A."/>
            <person name="Chen C."/>
            <person name="Yanf M."/>
            <person name="Daum C."/>
            <person name="Ng V."/>
            <person name="Clum A."/>
            <person name="Steindorff A."/>
            <person name="Ohm R."/>
            <person name="Martin F."/>
            <person name="Silar P."/>
            <person name="Natvig D."/>
            <person name="Lalanne C."/>
            <person name="Gautier V."/>
            <person name="Ament-Velasquez S.L."/>
            <person name="Kruys A."/>
            <person name="Hutchinson M.I."/>
            <person name="Powell A.J."/>
            <person name="Barry K."/>
            <person name="Miller A.N."/>
            <person name="Grigoriev I.V."/>
            <person name="Debuchy R."/>
            <person name="Gladieux P."/>
            <person name="Thoren M.H."/>
            <person name="Johannesson H."/>
        </authorList>
    </citation>
    <scope>NUCLEOTIDE SEQUENCE</scope>
    <source>
        <strain evidence="3">CBS 168.71</strain>
    </source>
</reference>
<keyword evidence="2" id="KW-0472">Membrane</keyword>
<sequence>MTASSESVVASKGPLVLESSSPRSPSPPLPSQAGRVSEWWAQAWRDTHADFKATTPAGWRQALLRIIFSCLTMGLLGTVIFVTVLFAGLSGSAWYGSACRPDDSFSVYQGFDYWRIDGFFQITLPLIGPLDFTQAKVVDIIWDLAVGKGGQAFLAFFSWKAFSTYVRSAMHTGPVTYSSFFAVFLESDASPMSTYRITRDFTTRGPLRSKLAMACIVATMAFIIAWPTLASAMTGYAPATQAFVLDIENNLISFGSFTTVAYVIHDGQRVNRTKDYLVPYEHRGRAYGCRSGDDDCVYSSSTYYDEPSIDPDGWITDYCGDDVDTPACSLLAAVSEYTKEYGFLALDKAGNLNDIETRWMNQTIGKPALNISAFYVPPYGGAGYGSGYYGYNWTDPRTNQTPYNVSSNRAFMTLSGNTAYSVEYVEKNGTCQGVGNTYQWGFSFLQLFIVELLLLLWIAVMYTMWLKGHLDLKQRHGGEVPAKFKAVLELAAALNHGLADIGEPPDGLTNRQLERYISKQLNGGRVAMEMPSSASGYSFRKGAWGWIKRIKREKWWVVLFMVAVFISAFPAVWLRPLIPFAFFAIFAASVILALAIGRTRASRVFICLAGLIISLCLVAGAGFAVTTWSRVRSIDREGDIYAKFRDTLM</sequence>
<dbReference type="AlphaFoldDB" id="A0AAE0H8X7"/>
<dbReference type="GeneID" id="87838292"/>
<feature type="transmembrane region" description="Helical" evidence="2">
    <location>
        <begin position="604"/>
        <end position="625"/>
    </location>
</feature>
<dbReference type="EMBL" id="JAUEPN010000007">
    <property type="protein sequence ID" value="KAK3292120.1"/>
    <property type="molecule type" value="Genomic_DNA"/>
</dbReference>
<feature type="transmembrane region" description="Helical" evidence="2">
    <location>
        <begin position="211"/>
        <end position="229"/>
    </location>
</feature>
<comment type="caution">
    <text evidence="3">The sequence shown here is derived from an EMBL/GenBank/DDBJ whole genome shotgun (WGS) entry which is preliminary data.</text>
</comment>
<keyword evidence="4" id="KW-1185">Reference proteome</keyword>
<feature type="compositionally biased region" description="Low complexity" evidence="1">
    <location>
        <begin position="14"/>
        <end position="23"/>
    </location>
</feature>
<evidence type="ECO:0000313" key="4">
    <source>
        <dbReference type="Proteomes" id="UP001278766"/>
    </source>
</evidence>
<keyword evidence="2" id="KW-1133">Transmembrane helix</keyword>
<feature type="region of interest" description="Disordered" evidence="1">
    <location>
        <begin position="1"/>
        <end position="33"/>
    </location>
</feature>